<comment type="caution">
    <text evidence="6">The sequence shown here is derived from an EMBL/GenBank/DDBJ whole genome shotgun (WGS) entry which is preliminary data.</text>
</comment>
<keyword evidence="3 4" id="KW-0067">ATP-binding</keyword>
<gene>
    <name evidence="6" type="primary">cphA</name>
    <name evidence="6" type="ORF">JJB74_13590</name>
</gene>
<protein>
    <submittedName>
        <fullName evidence="6">Cyanophycin synthetase</fullName>
        <ecNumber evidence="6">6.3.2.29</ecNumber>
        <ecNumber evidence="6">6.3.2.30</ecNumber>
    </submittedName>
</protein>
<evidence type="ECO:0000256" key="1">
    <source>
        <dbReference type="ARBA" id="ARBA00022598"/>
    </source>
</evidence>
<evidence type="ECO:0000256" key="2">
    <source>
        <dbReference type="ARBA" id="ARBA00022741"/>
    </source>
</evidence>
<reference evidence="6" key="1">
    <citation type="submission" date="2021-01" db="EMBL/GenBank/DDBJ databases">
        <title>Genome sequence of strain Noviherbaspirillum sp. DKR-6.</title>
        <authorList>
            <person name="Chaudhary D.K."/>
        </authorList>
    </citation>
    <scope>NUCLEOTIDE SEQUENCE</scope>
    <source>
        <strain evidence="6">DKR-6</strain>
    </source>
</reference>
<dbReference type="GO" id="GO:0005524">
    <property type="term" value="F:ATP binding"/>
    <property type="evidence" value="ECO:0007669"/>
    <property type="project" value="UniProtKB-UniRule"/>
</dbReference>
<evidence type="ECO:0000313" key="7">
    <source>
        <dbReference type="Proteomes" id="UP000622890"/>
    </source>
</evidence>
<organism evidence="6 7">
    <name type="scientific">Noviherbaspirillum pedocola</name>
    <dbReference type="NCBI Taxonomy" id="2801341"/>
    <lineage>
        <taxon>Bacteria</taxon>
        <taxon>Pseudomonadati</taxon>
        <taxon>Pseudomonadota</taxon>
        <taxon>Betaproteobacteria</taxon>
        <taxon>Burkholderiales</taxon>
        <taxon>Oxalobacteraceae</taxon>
        <taxon>Noviherbaspirillum</taxon>
    </lineage>
</organism>
<keyword evidence="1 6" id="KW-0436">Ligase</keyword>
<dbReference type="EMBL" id="JAEPBG010000005">
    <property type="protein sequence ID" value="MBK4735650.1"/>
    <property type="molecule type" value="Genomic_DNA"/>
</dbReference>
<dbReference type="InterPro" id="IPR011761">
    <property type="entry name" value="ATP-grasp"/>
</dbReference>
<dbReference type="InterPro" id="IPR044019">
    <property type="entry name" value="Cyanophycin_syn_N"/>
</dbReference>
<name>A0A934SUF1_9BURK</name>
<evidence type="ECO:0000256" key="4">
    <source>
        <dbReference type="PROSITE-ProRule" id="PRU00409"/>
    </source>
</evidence>
<evidence type="ECO:0000259" key="5">
    <source>
        <dbReference type="PROSITE" id="PS50975"/>
    </source>
</evidence>
<dbReference type="NCBIfam" id="TIGR02068">
    <property type="entry name" value="cya_phycin_syn"/>
    <property type="match status" value="1"/>
</dbReference>
<dbReference type="Gene3D" id="3.30.470.20">
    <property type="entry name" value="ATP-grasp fold, B domain"/>
    <property type="match status" value="1"/>
</dbReference>
<feature type="domain" description="ATP-grasp" evidence="5">
    <location>
        <begin position="224"/>
        <end position="479"/>
    </location>
</feature>
<dbReference type="Pfam" id="PF18921">
    <property type="entry name" value="Cyanophycin_syn"/>
    <property type="match status" value="1"/>
</dbReference>
<dbReference type="RefSeq" id="WP_200592685.1">
    <property type="nucleotide sequence ID" value="NZ_JAEPBG010000005.1"/>
</dbReference>
<dbReference type="GO" id="GO:0071161">
    <property type="term" value="F:cyanophycin synthetase activity (L-arginine-adding)"/>
    <property type="evidence" value="ECO:0007669"/>
    <property type="project" value="UniProtKB-EC"/>
</dbReference>
<accession>A0A934SUF1</accession>
<dbReference type="Proteomes" id="UP000622890">
    <property type="component" value="Unassembled WGS sequence"/>
</dbReference>
<dbReference type="InterPro" id="IPR013815">
    <property type="entry name" value="ATP_grasp_subdomain_1"/>
</dbReference>
<dbReference type="EC" id="6.3.2.29" evidence="6"/>
<dbReference type="AlphaFoldDB" id="A0A934SUF1"/>
<dbReference type="InterPro" id="IPR011810">
    <property type="entry name" value="Cya_phycin_syn"/>
</dbReference>
<dbReference type="NCBIfam" id="NF010623">
    <property type="entry name" value="PRK14016.1"/>
    <property type="match status" value="1"/>
</dbReference>
<sequence length="723" mass="77873">MKKKDIAIQKVNYLRGPNIWTYRPVIEAWVDIGALEDFPSNTIPGLYERLTAWLPTLIEHRCGIGERGGFLERLRTGTWSAHILEHITLELQSLAGMPVGFGKARETSERGVYKVAFRTRQEEVGRAALQTARDLLMAAIEDRPFDVQAALAPLRDMVDRICLGPSTAHIVDAATDRRIPAIRLTDGNLVQLGYGARQRRIWTAETDRTSAIAEGISRDKDLTKSLLKSCGVPVPEGQLVDSPEEAWEAAQDIGLPVAVKPYDGNHGRGVSLDLVSREQVIEAYALAEREGSGVIVEQSISGIEHRLLVVGKKMVAAAAGETATVTGDGKSTIAQLIDSQINTDPRRGMDEEFPLEPMLLEESDELVLQLARQGYTGDSVPAAGQKIQLQRNGNVAFDVTDRVHPDTATLVCLAARVVGLDIAGVDLVVDDISRPLTEQRGAIIEVNAGPGLLAHTKPASGQPRPVGTEIVSHLFAEDEDGRIPVVGITGTRDTTRIAQLIDKILCVAGRHVGLACAEGLYLNQRRVRAEPSDNWEAGQSLLINRSVQAAIIENGARQLLAEGLSYDRCSVGIVTDVAGYEALADFDIRTPEQMFNVIRTQVDVVLPDGYAVLNAEDHQAVEMAELCDGDVIFYALSESLGAIAAHRDDGGRTVFCRGDDIVLAHGSMETAVLPCSVNAAGDLAPHSVLAAVAAAWALNVSPELICAGMRTFAAQSAVAALRH</sequence>
<dbReference type="GO" id="GO:0071160">
    <property type="term" value="F:cyanophycin synthetase activity (L-aspartate-adding)"/>
    <property type="evidence" value="ECO:0007669"/>
    <property type="project" value="UniProtKB-EC"/>
</dbReference>
<dbReference type="EC" id="6.3.2.30" evidence="6"/>
<proteinExistence type="predicted"/>
<evidence type="ECO:0000256" key="3">
    <source>
        <dbReference type="ARBA" id="ARBA00022840"/>
    </source>
</evidence>
<keyword evidence="2 4" id="KW-0547">Nucleotide-binding</keyword>
<dbReference type="PANTHER" id="PTHR23135">
    <property type="entry name" value="MUR LIGASE FAMILY MEMBER"/>
    <property type="match status" value="1"/>
</dbReference>
<dbReference type="PANTHER" id="PTHR23135:SF18">
    <property type="entry name" value="CYANOPHYCIN SYNTHETASE"/>
    <property type="match status" value="1"/>
</dbReference>
<dbReference type="SUPFAM" id="SSF56059">
    <property type="entry name" value="Glutathione synthetase ATP-binding domain-like"/>
    <property type="match status" value="1"/>
</dbReference>
<evidence type="ECO:0000313" key="6">
    <source>
        <dbReference type="EMBL" id="MBK4735650.1"/>
    </source>
</evidence>
<dbReference type="Gene3D" id="3.30.1490.20">
    <property type="entry name" value="ATP-grasp fold, A domain"/>
    <property type="match status" value="1"/>
</dbReference>
<dbReference type="PROSITE" id="PS50975">
    <property type="entry name" value="ATP_GRASP"/>
    <property type="match status" value="1"/>
</dbReference>
<dbReference type="Gene3D" id="3.40.1190.10">
    <property type="entry name" value="Mur-like, catalytic domain"/>
    <property type="match status" value="1"/>
</dbReference>
<dbReference type="SUPFAM" id="SSF53623">
    <property type="entry name" value="MurD-like peptide ligases, catalytic domain"/>
    <property type="match status" value="1"/>
</dbReference>
<keyword evidence="7" id="KW-1185">Reference proteome</keyword>
<dbReference type="InterPro" id="IPR036565">
    <property type="entry name" value="Mur-like_cat_sf"/>
</dbReference>
<dbReference type="Pfam" id="PF13549">
    <property type="entry name" value="ATP-grasp_5"/>
    <property type="match status" value="1"/>
</dbReference>
<dbReference type="GO" id="GO:0046872">
    <property type="term" value="F:metal ion binding"/>
    <property type="evidence" value="ECO:0007669"/>
    <property type="project" value="InterPro"/>
</dbReference>